<dbReference type="AlphaFoldDB" id="A0A347U6I8"/>
<evidence type="ECO:0000313" key="3">
    <source>
        <dbReference type="Proteomes" id="UP000262582"/>
    </source>
</evidence>
<dbReference type="Proteomes" id="UP000290588">
    <property type="component" value="Unassembled WGS sequence"/>
</dbReference>
<accession>A0A347U6I8</accession>
<organism evidence="2 4">
    <name type="scientific">Arcobacter ellisii</name>
    <dbReference type="NCBI Taxonomy" id="913109"/>
    <lineage>
        <taxon>Bacteria</taxon>
        <taxon>Pseudomonadati</taxon>
        <taxon>Campylobacterota</taxon>
        <taxon>Epsilonproteobacteria</taxon>
        <taxon>Campylobacterales</taxon>
        <taxon>Arcobacteraceae</taxon>
        <taxon>Arcobacter</taxon>
    </lineage>
</organism>
<dbReference type="Proteomes" id="UP000262582">
    <property type="component" value="Chromosome"/>
</dbReference>
<reference evidence="2 4" key="1">
    <citation type="submission" date="2017-09" db="EMBL/GenBank/DDBJ databases">
        <title>Genomics of the genus Arcobacter.</title>
        <authorList>
            <person name="Perez-Cataluna A."/>
            <person name="Figueras M.J."/>
            <person name="Salas-Masso N."/>
        </authorList>
    </citation>
    <scope>NUCLEOTIDE SEQUENCE [LARGE SCALE GENOMIC DNA]</scope>
    <source>
        <strain evidence="2 4">CECT 7837</strain>
    </source>
</reference>
<protein>
    <submittedName>
        <fullName evidence="2">Uncharacterized protein</fullName>
    </submittedName>
</protein>
<dbReference type="RefSeq" id="WP_118916693.1">
    <property type="nucleotide sequence ID" value="NZ_CP032097.1"/>
</dbReference>
<keyword evidence="3" id="KW-1185">Reference proteome</keyword>
<gene>
    <name evidence="1" type="ORF">AELL_0786</name>
    <name evidence="2" type="ORF">CP962_06800</name>
</gene>
<dbReference type="KEGG" id="aell:AELL_0786"/>
<evidence type="ECO:0000313" key="4">
    <source>
        <dbReference type="Proteomes" id="UP000290588"/>
    </source>
</evidence>
<dbReference type="EMBL" id="CP032097">
    <property type="protein sequence ID" value="AXX94466.1"/>
    <property type="molecule type" value="Genomic_DNA"/>
</dbReference>
<reference evidence="1 3" key="2">
    <citation type="submission" date="2018-08" db="EMBL/GenBank/DDBJ databases">
        <title>Complete genome of the Arcobacter ellisii type strain LMG 26155.</title>
        <authorList>
            <person name="Miller W.G."/>
            <person name="Yee E."/>
            <person name="Bono J.L."/>
        </authorList>
    </citation>
    <scope>NUCLEOTIDE SEQUENCE [LARGE SCALE GENOMIC DNA]</scope>
    <source>
        <strain evidence="1 3">LMG 26155</strain>
    </source>
</reference>
<evidence type="ECO:0000313" key="2">
    <source>
        <dbReference type="EMBL" id="RXI31163.1"/>
    </source>
</evidence>
<evidence type="ECO:0000313" key="1">
    <source>
        <dbReference type="EMBL" id="AXX94466.1"/>
    </source>
</evidence>
<name>A0A347U6I8_9BACT</name>
<dbReference type="EMBL" id="NXIG01000005">
    <property type="protein sequence ID" value="RXI31163.1"/>
    <property type="molecule type" value="Genomic_DNA"/>
</dbReference>
<sequence length="365" mass="40674">MPYTQYADGLENDSNFYSLPVGVTKIISNAGTLADTTVVMKFGIDDETVAVKEELGVKVSSETKKPLEEKLGIIGLLEAEKIRFKEHLMNKMLSDFDSDLSVPQVQTTSPLISQMKAGNDLKQKQHEREIMLAKADIEYKKMQVQLRMKELELREHANSIAESQLYMQGQLYDQNERIILQNSTMIKNMANIKSVIAQKTSTIDASGGTFNLDTADLTNAINSMKENQVQTNTKIVEGIENQKETNAKIVENITKKNEQLDFEKDGVSTLKDSSGNVIKPREVKAKNHAEHNIYKTAENTYNWKDSTEETLTHLDGALNSGLGTGEGGIGFDEASLFKLLEKFSSHDKTVYTTENTSKVFSGEGK</sequence>
<proteinExistence type="predicted"/>